<proteinExistence type="predicted"/>
<evidence type="ECO:0000313" key="1">
    <source>
        <dbReference type="EMBL" id="EGV32512.1"/>
    </source>
</evidence>
<dbReference type="HOGENOM" id="CLU_3409922_0_0_10"/>
<organism evidence="1 2">
    <name type="scientific">Segatella oulorum F0390</name>
    <dbReference type="NCBI Taxonomy" id="702438"/>
    <lineage>
        <taxon>Bacteria</taxon>
        <taxon>Pseudomonadati</taxon>
        <taxon>Bacteroidota</taxon>
        <taxon>Bacteroidia</taxon>
        <taxon>Bacteroidales</taxon>
        <taxon>Prevotellaceae</taxon>
        <taxon>Segatella</taxon>
    </lineage>
</organism>
<protein>
    <submittedName>
        <fullName evidence="1">Uncharacterized protein</fullName>
    </submittedName>
</protein>
<accession>G1WB27</accession>
<gene>
    <name evidence="1" type="ORF">HMPREF9431_01028</name>
</gene>
<sequence>MQFLCLSVILFYFCMKNRDYETNEYGKEN</sequence>
<name>G1WB27_9BACT</name>
<keyword evidence="2" id="KW-1185">Reference proteome</keyword>
<reference evidence="1 2" key="1">
    <citation type="submission" date="2011-07" db="EMBL/GenBank/DDBJ databases">
        <title>The Genome Sequence of Prevotella oulorum F0390.</title>
        <authorList>
            <consortium name="The Broad Institute Genome Sequencing Platform"/>
            <consortium name="The Broad Institute Genome Sequencing Center for Infectious Disease"/>
            <person name="Earl A."/>
            <person name="Ward D."/>
            <person name="Feldgarden M."/>
            <person name="Gevers D."/>
            <person name="Izard J."/>
            <person name="Ganesan A."/>
            <person name="Baranova O.V."/>
            <person name="Blanton J.M."/>
            <person name="Tanner A.C."/>
            <person name="Dewhirst F.E."/>
            <person name="Young S.K."/>
            <person name="Zeng Q."/>
            <person name="Gargeya S."/>
            <person name="Fitzgerald M."/>
            <person name="Haas B."/>
            <person name="Abouelleil A."/>
            <person name="Alvarado L."/>
            <person name="Arachchi H.M."/>
            <person name="Berlin A."/>
            <person name="Brown A."/>
            <person name="Chapman S.B."/>
            <person name="Chen Z."/>
            <person name="Dunbar C."/>
            <person name="Freedman E."/>
            <person name="Gearin G."/>
            <person name="Gellesch M."/>
            <person name="Goldberg J."/>
            <person name="Griggs A."/>
            <person name="Gujja S."/>
            <person name="Heiman D."/>
            <person name="Howarth C."/>
            <person name="Larson L."/>
            <person name="Lui A."/>
            <person name="MacDonald P.J.P."/>
            <person name="Mehta T."/>
            <person name="Montmayeur A."/>
            <person name="Murphy C."/>
            <person name="Neiman D."/>
            <person name="Pearson M."/>
            <person name="Priest M."/>
            <person name="Roberts A."/>
            <person name="Saif S."/>
            <person name="Shea T."/>
            <person name="Shenoy N."/>
            <person name="Sisk P."/>
            <person name="Stolte C."/>
            <person name="Sykes S."/>
            <person name="Wortman J."/>
            <person name="Nusbaum C."/>
            <person name="Birren B."/>
        </authorList>
    </citation>
    <scope>NUCLEOTIDE SEQUENCE [LARGE SCALE GENOMIC DNA]</scope>
    <source>
        <strain evidence="1 2">F0390</strain>
    </source>
</reference>
<evidence type="ECO:0000313" key="2">
    <source>
        <dbReference type="Proteomes" id="UP000005141"/>
    </source>
</evidence>
<dbReference type="AlphaFoldDB" id="G1WB27"/>
<dbReference type="Proteomes" id="UP000005141">
    <property type="component" value="Unassembled WGS sequence"/>
</dbReference>
<dbReference type="EMBL" id="ADGI01000034">
    <property type="protein sequence ID" value="EGV32512.1"/>
    <property type="molecule type" value="Genomic_DNA"/>
</dbReference>
<comment type="caution">
    <text evidence="1">The sequence shown here is derived from an EMBL/GenBank/DDBJ whole genome shotgun (WGS) entry which is preliminary data.</text>
</comment>